<sequence>MARIRIEGTQFSSWDDVDQALREIGEIERDLSLIDGDVNDQIDRLKAAAKTQAQPLLDRKTALELAMKEFCEANRAEFAKVKTRQLVFGSVGFRLSTRVLIKRVADTLQALKDLGLHGCIRLKEEIDKEALKTLPAETLAEVGAGLKTDNVFGYEIDRARIAEAA</sequence>
<dbReference type="AlphaFoldDB" id="Q602W1"/>
<dbReference type="Gene3D" id="1.20.5.170">
    <property type="match status" value="1"/>
</dbReference>
<proteinExistence type="predicted"/>
<dbReference type="GeneID" id="88225116"/>
<name>Q602W1_METCA</name>
<dbReference type="Proteomes" id="UP000006821">
    <property type="component" value="Chromosome"/>
</dbReference>
<reference evidence="1 2" key="1">
    <citation type="journal article" date="2004" name="PLoS Biol.">
        <title>Genomic insights into methanotrophy: the complete genome sequence of Methylococcus capsulatus (Bath).</title>
        <authorList>
            <person name="Ward N.L."/>
            <person name="Larsen O."/>
            <person name="Sakwa J."/>
            <person name="Bruseth L."/>
            <person name="Khouri H.M."/>
            <person name="Durkin A.S."/>
            <person name="Dimitrov G."/>
            <person name="Jiang L."/>
            <person name="Scanlan D."/>
            <person name="Kang K.H."/>
            <person name="Lewis M.R."/>
            <person name="Nelson K.E."/>
            <person name="Methe B.A."/>
            <person name="Wu M."/>
            <person name="Heidelberg J.F."/>
            <person name="Paulsen I.T."/>
            <person name="Fouts D.E."/>
            <person name="Ravel J."/>
            <person name="Tettelin H."/>
            <person name="Ren Q."/>
            <person name="Read T.D."/>
            <person name="DeBoy R.T."/>
            <person name="Seshadri R."/>
            <person name="Salzberg S.L."/>
            <person name="Jensen H.B."/>
            <person name="Birkeland N.K."/>
            <person name="Nelson W.C."/>
            <person name="Dodson R.J."/>
            <person name="Grindhaug S.H."/>
            <person name="Holt I.E."/>
            <person name="Eidhammer I."/>
            <person name="Jonasen I."/>
            <person name="Vanaken S."/>
            <person name="Utterback T.R."/>
            <person name="Feldblyum T.V."/>
            <person name="Fraser C.M."/>
            <person name="Lillehaug J.R."/>
            <person name="Eisen J.A."/>
        </authorList>
    </citation>
    <scope>NUCLEOTIDE SEQUENCE [LARGE SCALE GENOMIC DNA]</scope>
    <source>
        <strain evidence="2">ATCC 33009 / NCIMB 11132 / Bath</strain>
    </source>
</reference>
<dbReference type="eggNOG" id="COG4396">
    <property type="taxonomic scope" value="Bacteria"/>
</dbReference>
<evidence type="ECO:0000313" key="2">
    <source>
        <dbReference type="Proteomes" id="UP000006821"/>
    </source>
</evidence>
<gene>
    <name evidence="1" type="primary">gam</name>
    <name evidence="1" type="ordered locus">MCA2948</name>
</gene>
<dbReference type="KEGG" id="mca:MCA2948"/>
<evidence type="ECO:0000313" key="1">
    <source>
        <dbReference type="EMBL" id="AAU90944.1"/>
    </source>
</evidence>
<dbReference type="InterPro" id="IPR009951">
    <property type="entry name" value="Host-nuc_inhib_Gam"/>
</dbReference>
<dbReference type="SUPFAM" id="SSF161266">
    <property type="entry name" value="Gam-like"/>
    <property type="match status" value="1"/>
</dbReference>
<dbReference type="Pfam" id="PF07352">
    <property type="entry name" value="Phage_Mu_Gam"/>
    <property type="match status" value="1"/>
</dbReference>
<dbReference type="HOGENOM" id="CLU_129156_1_0_6"/>
<accession>Q602W1</accession>
<dbReference type="STRING" id="243233.MCA2948"/>
<organism evidence="1 2">
    <name type="scientific">Methylococcus capsulatus (strain ATCC 33009 / NCIMB 11132 / Bath)</name>
    <dbReference type="NCBI Taxonomy" id="243233"/>
    <lineage>
        <taxon>Bacteria</taxon>
        <taxon>Pseudomonadati</taxon>
        <taxon>Pseudomonadota</taxon>
        <taxon>Gammaproteobacteria</taxon>
        <taxon>Methylococcales</taxon>
        <taxon>Methylococcaceae</taxon>
        <taxon>Methylococcus</taxon>
    </lineage>
</organism>
<dbReference type="EMBL" id="AE017282">
    <property type="protein sequence ID" value="AAU90944.1"/>
    <property type="molecule type" value="Genomic_DNA"/>
</dbReference>
<dbReference type="GO" id="GO:0003690">
    <property type="term" value="F:double-stranded DNA binding"/>
    <property type="evidence" value="ECO:0007669"/>
    <property type="project" value="InterPro"/>
</dbReference>
<dbReference type="GO" id="GO:0042262">
    <property type="term" value="P:DNA protection"/>
    <property type="evidence" value="ECO:0007669"/>
    <property type="project" value="InterPro"/>
</dbReference>
<dbReference type="RefSeq" id="WP_010962141.1">
    <property type="nucleotide sequence ID" value="NC_002977.6"/>
</dbReference>
<protein>
    <submittedName>
        <fullName evidence="1">Prophage MuMc02, host-nuclease inhibitor protein</fullName>
    </submittedName>
</protein>